<evidence type="ECO:0000256" key="4">
    <source>
        <dbReference type="ARBA" id="ARBA00022692"/>
    </source>
</evidence>
<evidence type="ECO:0000256" key="2">
    <source>
        <dbReference type="ARBA" id="ARBA00022448"/>
    </source>
</evidence>
<evidence type="ECO:0000256" key="7">
    <source>
        <dbReference type="ARBA" id="ARBA00023010"/>
    </source>
</evidence>
<comment type="subcellular location">
    <subcellularLocation>
        <location evidence="1">Cell membrane</location>
        <topology evidence="1">Single-pass membrane protein</topology>
    </subcellularLocation>
</comment>
<keyword evidence="3" id="KW-1003">Cell membrane</keyword>
<name>A0A381UV25_9ZZZZ</name>
<keyword evidence="4" id="KW-0812">Transmembrane</keyword>
<dbReference type="Pfam" id="PF02699">
    <property type="entry name" value="YajC"/>
    <property type="match status" value="1"/>
</dbReference>
<dbReference type="PRINTS" id="PR01853">
    <property type="entry name" value="YAJCTRNLCASE"/>
</dbReference>
<evidence type="ECO:0000256" key="8">
    <source>
        <dbReference type="ARBA" id="ARBA00023136"/>
    </source>
</evidence>
<keyword evidence="7" id="KW-0811">Translocation</keyword>
<organism evidence="9">
    <name type="scientific">marine metagenome</name>
    <dbReference type="NCBI Taxonomy" id="408172"/>
    <lineage>
        <taxon>unclassified sequences</taxon>
        <taxon>metagenomes</taxon>
        <taxon>ecological metagenomes</taxon>
    </lineage>
</organism>
<dbReference type="GO" id="GO:0005886">
    <property type="term" value="C:plasma membrane"/>
    <property type="evidence" value="ECO:0007669"/>
    <property type="project" value="UniProtKB-SubCell"/>
</dbReference>
<evidence type="ECO:0000256" key="3">
    <source>
        <dbReference type="ARBA" id="ARBA00022475"/>
    </source>
</evidence>
<protein>
    <recommendedName>
        <fullName evidence="10">Preprotein translocase subunit YajC</fullName>
    </recommendedName>
</protein>
<gene>
    <name evidence="9" type="ORF">METZ01_LOCUS84292</name>
</gene>
<sequence>MDLIFPILILLVLYFFMIRPQMNRAKKEKKFSTDLNRGDRIVTKSGIYGTINDINHKEGTCIIATMAGKIKFDKSAISMDLTNKLKKTK</sequence>
<dbReference type="PANTHER" id="PTHR33909">
    <property type="entry name" value="SEC TRANSLOCON ACCESSORY COMPLEX SUBUNIT YAJC"/>
    <property type="match status" value="1"/>
</dbReference>
<keyword evidence="5" id="KW-0653">Protein transport</keyword>
<accession>A0A381UV25</accession>
<evidence type="ECO:0000313" key="9">
    <source>
        <dbReference type="EMBL" id="SVA31438.1"/>
    </source>
</evidence>
<dbReference type="PANTHER" id="PTHR33909:SF1">
    <property type="entry name" value="SEC TRANSLOCON ACCESSORY COMPLEX SUBUNIT YAJC"/>
    <property type="match status" value="1"/>
</dbReference>
<dbReference type="SMART" id="SM01323">
    <property type="entry name" value="YajC"/>
    <property type="match status" value="1"/>
</dbReference>
<evidence type="ECO:0008006" key="10">
    <source>
        <dbReference type="Google" id="ProtNLM"/>
    </source>
</evidence>
<evidence type="ECO:0000256" key="5">
    <source>
        <dbReference type="ARBA" id="ARBA00022927"/>
    </source>
</evidence>
<dbReference type="AlphaFoldDB" id="A0A381UV25"/>
<evidence type="ECO:0000256" key="1">
    <source>
        <dbReference type="ARBA" id="ARBA00004162"/>
    </source>
</evidence>
<proteinExistence type="predicted"/>
<keyword evidence="2" id="KW-0813">Transport</keyword>
<keyword evidence="8" id="KW-0472">Membrane</keyword>
<evidence type="ECO:0000256" key="6">
    <source>
        <dbReference type="ARBA" id="ARBA00022989"/>
    </source>
</evidence>
<reference evidence="9" key="1">
    <citation type="submission" date="2018-05" db="EMBL/GenBank/DDBJ databases">
        <authorList>
            <person name="Lanie J.A."/>
            <person name="Ng W.-L."/>
            <person name="Kazmierczak K.M."/>
            <person name="Andrzejewski T.M."/>
            <person name="Davidsen T.M."/>
            <person name="Wayne K.J."/>
            <person name="Tettelin H."/>
            <person name="Glass J.I."/>
            <person name="Rusch D."/>
            <person name="Podicherti R."/>
            <person name="Tsui H.-C.T."/>
            <person name="Winkler M.E."/>
        </authorList>
    </citation>
    <scope>NUCLEOTIDE SEQUENCE</scope>
</reference>
<dbReference type="GO" id="GO:0015031">
    <property type="term" value="P:protein transport"/>
    <property type="evidence" value="ECO:0007669"/>
    <property type="project" value="UniProtKB-KW"/>
</dbReference>
<dbReference type="InterPro" id="IPR003849">
    <property type="entry name" value="Preprotein_translocase_YajC"/>
</dbReference>
<dbReference type="EMBL" id="UINC01007105">
    <property type="protein sequence ID" value="SVA31438.1"/>
    <property type="molecule type" value="Genomic_DNA"/>
</dbReference>
<dbReference type="NCBIfam" id="TIGR00739">
    <property type="entry name" value="yajC"/>
    <property type="match status" value="1"/>
</dbReference>
<keyword evidence="6" id="KW-1133">Transmembrane helix</keyword>